<evidence type="ECO:0000259" key="2">
    <source>
        <dbReference type="SMART" id="SM00867"/>
    </source>
</evidence>
<name>A0A5A7N4L1_9PROT</name>
<accession>A0A5A7N4L1</accession>
<reference evidence="3 4" key="1">
    <citation type="submission" date="2019-09" db="EMBL/GenBank/DDBJ databases">
        <title>NBRP : Genome information of microbial organism related human and environment.</title>
        <authorList>
            <person name="Hattori M."/>
            <person name="Oshima K."/>
            <person name="Inaba H."/>
            <person name="Suda W."/>
            <person name="Sakamoto M."/>
            <person name="Iino T."/>
            <person name="Kitahara M."/>
            <person name="Oshida Y."/>
            <person name="Iida T."/>
            <person name="Kudo T."/>
            <person name="Itoh T."/>
            <person name="Ohkuma M."/>
        </authorList>
    </citation>
    <scope>NUCLEOTIDE SEQUENCE [LARGE SCALE GENOMIC DNA]</scope>
    <source>
        <strain evidence="3 4">Q-1</strain>
    </source>
</reference>
<keyword evidence="4" id="KW-1185">Reference proteome</keyword>
<feature type="transmembrane region" description="Helical" evidence="1">
    <location>
        <begin position="31"/>
        <end position="49"/>
    </location>
</feature>
<feature type="domain" description="Lipid/polyisoprenoid-binding YceI-like" evidence="2">
    <location>
        <begin position="77"/>
        <end position="240"/>
    </location>
</feature>
<keyword evidence="1" id="KW-0812">Transmembrane</keyword>
<dbReference type="Pfam" id="PF04264">
    <property type="entry name" value="YceI"/>
    <property type="match status" value="1"/>
</dbReference>
<organism evidence="3 4">
    <name type="scientific">Iodidimonas nitroreducens</name>
    <dbReference type="NCBI Taxonomy" id="1236968"/>
    <lineage>
        <taxon>Bacteria</taxon>
        <taxon>Pseudomonadati</taxon>
        <taxon>Pseudomonadota</taxon>
        <taxon>Alphaproteobacteria</taxon>
        <taxon>Iodidimonadales</taxon>
        <taxon>Iodidimonadaceae</taxon>
        <taxon>Iodidimonas</taxon>
    </lineage>
</organism>
<dbReference type="Proteomes" id="UP000324996">
    <property type="component" value="Unassembled WGS sequence"/>
</dbReference>
<sequence>MQPDRFHPAALASYSIHKWPATPSVTRTRPAGIRLALAFILTFTVLVLLSGCTKIEQGIAVLSHDVTTRLSKAPAGIYRADPDHVSVQFSLNHLGYSQFTGRFDTIDISLDLKPDDPLQSKMDVRIPLQSVNSGSSTIDDILRTDLFDLARYPEIHFTAESIRSQNGVDGTIEGQLEMNGRRRPIRLEVTFNGYAKNPLTGAPTLGFSARTHLDRSAFGLGKWSPAVGHEVAIMIEAELIHQP</sequence>
<comment type="caution">
    <text evidence="3">The sequence shown here is derived from an EMBL/GenBank/DDBJ whole genome shotgun (WGS) entry which is preliminary data.</text>
</comment>
<evidence type="ECO:0000313" key="4">
    <source>
        <dbReference type="Proteomes" id="UP000324996"/>
    </source>
</evidence>
<keyword evidence="1" id="KW-0472">Membrane</keyword>
<dbReference type="EMBL" id="BKCN01000003">
    <property type="protein sequence ID" value="GER03181.1"/>
    <property type="molecule type" value="Genomic_DNA"/>
</dbReference>
<dbReference type="PANTHER" id="PTHR34406:SF1">
    <property type="entry name" value="PROTEIN YCEI"/>
    <property type="match status" value="1"/>
</dbReference>
<keyword evidence="1" id="KW-1133">Transmembrane helix</keyword>
<dbReference type="InterPro" id="IPR036761">
    <property type="entry name" value="TTHA0802/YceI-like_sf"/>
</dbReference>
<dbReference type="AlphaFoldDB" id="A0A5A7N4L1"/>
<gene>
    <name evidence="3" type="ORF">JCM17846_08630</name>
</gene>
<protein>
    <submittedName>
        <fullName evidence="3">Polyisoprenoid-binding protein</fullName>
    </submittedName>
</protein>
<dbReference type="InterPro" id="IPR007372">
    <property type="entry name" value="Lipid/polyisoprenoid-bd_YceI"/>
</dbReference>
<dbReference type="Gene3D" id="2.40.128.110">
    <property type="entry name" value="Lipid/polyisoprenoid-binding, YceI-like"/>
    <property type="match status" value="1"/>
</dbReference>
<dbReference type="PANTHER" id="PTHR34406">
    <property type="entry name" value="PROTEIN YCEI"/>
    <property type="match status" value="1"/>
</dbReference>
<proteinExistence type="predicted"/>
<dbReference type="SMART" id="SM00867">
    <property type="entry name" value="YceI"/>
    <property type="match status" value="1"/>
</dbReference>
<evidence type="ECO:0000256" key="1">
    <source>
        <dbReference type="SAM" id="Phobius"/>
    </source>
</evidence>
<dbReference type="SUPFAM" id="SSF101874">
    <property type="entry name" value="YceI-like"/>
    <property type="match status" value="1"/>
</dbReference>
<evidence type="ECO:0000313" key="3">
    <source>
        <dbReference type="EMBL" id="GER03181.1"/>
    </source>
</evidence>
<dbReference type="RefSeq" id="WP_081836977.1">
    <property type="nucleotide sequence ID" value="NZ_BKCN01000003.1"/>
</dbReference>